<feature type="compositionally biased region" description="Basic and acidic residues" evidence="1">
    <location>
        <begin position="250"/>
        <end position="264"/>
    </location>
</feature>
<keyword evidence="3" id="KW-1185">Reference proteome</keyword>
<proteinExistence type="predicted"/>
<comment type="caution">
    <text evidence="2">The sequence shown here is derived from an EMBL/GenBank/DDBJ whole genome shotgun (WGS) entry which is preliminary data.</text>
</comment>
<feature type="compositionally biased region" description="Basic and acidic residues" evidence="1">
    <location>
        <begin position="29"/>
        <end position="50"/>
    </location>
</feature>
<evidence type="ECO:0000313" key="3">
    <source>
        <dbReference type="Proteomes" id="UP000324585"/>
    </source>
</evidence>
<feature type="region of interest" description="Disordered" evidence="1">
    <location>
        <begin position="1"/>
        <end position="99"/>
    </location>
</feature>
<organism evidence="2 3">
    <name type="scientific">Porphyridium purpureum</name>
    <name type="common">Red alga</name>
    <name type="synonym">Porphyridium cruentum</name>
    <dbReference type="NCBI Taxonomy" id="35688"/>
    <lineage>
        <taxon>Eukaryota</taxon>
        <taxon>Rhodophyta</taxon>
        <taxon>Bangiophyceae</taxon>
        <taxon>Porphyridiales</taxon>
        <taxon>Porphyridiaceae</taxon>
        <taxon>Porphyridium</taxon>
    </lineage>
</organism>
<feature type="region of interest" description="Disordered" evidence="1">
    <location>
        <begin position="143"/>
        <end position="214"/>
    </location>
</feature>
<gene>
    <name evidence="2" type="ORF">FVE85_5298</name>
</gene>
<dbReference type="AlphaFoldDB" id="A0A5J4Z424"/>
<protein>
    <submittedName>
        <fullName evidence="2">Uncharacterized protein</fullName>
    </submittedName>
</protein>
<feature type="compositionally biased region" description="Basic residues" evidence="1">
    <location>
        <begin position="80"/>
        <end position="91"/>
    </location>
</feature>
<feature type="compositionally biased region" description="Basic and acidic residues" evidence="1">
    <location>
        <begin position="201"/>
        <end position="214"/>
    </location>
</feature>
<evidence type="ECO:0000256" key="1">
    <source>
        <dbReference type="SAM" id="MobiDB-lite"/>
    </source>
</evidence>
<feature type="compositionally biased region" description="Basic residues" evidence="1">
    <location>
        <begin position="265"/>
        <end position="279"/>
    </location>
</feature>
<sequence>MPKKVNRRLPRGGRIKKNKKSGLNKSHRKGGERGKPDWQTRDPRNTRRDGSTPTVPQGQGADASDRDENEVEYEHEHAVFARKRQHVAKGRKGQDMDLDIVNGRGKGIVYGKVPVEQLDPRRLDISAEKMPRKMQRLMELAQWAKQHDKDADFVSNNQSQRRPNTNTPADREGGNGHLSMSSRVPDLDRGTAKMLASDASIRTEKEKEKAHQEIRERNIKSVRIGASESLHEFDERLQRQVKQAELESIRADRTIRPKRKEYLQKRKKKQIQKHQRQHLHGVSSDSEVESESPGNAAAAHVPLLVGARKRRRVFAPTVGIVQPVERPPEALVAPRRR</sequence>
<evidence type="ECO:0000313" key="2">
    <source>
        <dbReference type="EMBL" id="KAA8497713.1"/>
    </source>
</evidence>
<feature type="region of interest" description="Disordered" evidence="1">
    <location>
        <begin position="250"/>
        <end position="296"/>
    </location>
</feature>
<name>A0A5J4Z424_PORPP</name>
<feature type="compositionally biased region" description="Basic residues" evidence="1">
    <location>
        <begin position="1"/>
        <end position="28"/>
    </location>
</feature>
<feature type="compositionally biased region" description="Polar residues" evidence="1">
    <location>
        <begin position="154"/>
        <end position="168"/>
    </location>
</feature>
<dbReference type="Proteomes" id="UP000324585">
    <property type="component" value="Unassembled WGS sequence"/>
</dbReference>
<reference evidence="3" key="1">
    <citation type="journal article" date="2019" name="Nat. Commun.">
        <title>Expansion of phycobilisome linker gene families in mesophilic red algae.</title>
        <authorList>
            <person name="Lee J."/>
            <person name="Kim D."/>
            <person name="Bhattacharya D."/>
            <person name="Yoon H.S."/>
        </authorList>
    </citation>
    <scope>NUCLEOTIDE SEQUENCE [LARGE SCALE GENOMIC DNA]</scope>
    <source>
        <strain evidence="3">CCMP 1328</strain>
    </source>
</reference>
<accession>A0A5J4Z424</accession>
<dbReference type="EMBL" id="VRMN01000001">
    <property type="protein sequence ID" value="KAA8497713.1"/>
    <property type="molecule type" value="Genomic_DNA"/>
</dbReference>